<keyword evidence="1" id="KW-0732">Signal</keyword>
<name>A0A811MQS6_9POAL</name>
<evidence type="ECO:0000313" key="2">
    <source>
        <dbReference type="EMBL" id="CAD6212185.1"/>
    </source>
</evidence>
<feature type="signal peptide" evidence="1">
    <location>
        <begin position="1"/>
        <end position="21"/>
    </location>
</feature>
<dbReference type="AlphaFoldDB" id="A0A811MQS6"/>
<evidence type="ECO:0000256" key="1">
    <source>
        <dbReference type="SAM" id="SignalP"/>
    </source>
</evidence>
<evidence type="ECO:0000313" key="3">
    <source>
        <dbReference type="Proteomes" id="UP000604825"/>
    </source>
</evidence>
<gene>
    <name evidence="2" type="ORF">NCGR_LOCUS7993</name>
</gene>
<feature type="chain" id="PRO_5032325555" description="Aspartate transaminase" evidence="1">
    <location>
        <begin position="22"/>
        <end position="208"/>
    </location>
</feature>
<proteinExistence type="predicted"/>
<comment type="caution">
    <text evidence="2">The sequence shown here is derived from an EMBL/GenBank/DDBJ whole genome shotgun (WGS) entry which is preliminary data.</text>
</comment>
<protein>
    <recommendedName>
        <fullName evidence="4">Aspartate transaminase</fullName>
    </recommendedName>
</protein>
<dbReference type="InterPro" id="IPR015422">
    <property type="entry name" value="PyrdxlP-dep_Trfase_small"/>
</dbReference>
<keyword evidence="3" id="KW-1185">Reference proteome</keyword>
<evidence type="ECO:0008006" key="4">
    <source>
        <dbReference type="Google" id="ProtNLM"/>
    </source>
</evidence>
<reference evidence="2" key="1">
    <citation type="submission" date="2020-10" db="EMBL/GenBank/DDBJ databases">
        <authorList>
            <person name="Han B."/>
            <person name="Lu T."/>
            <person name="Zhao Q."/>
            <person name="Huang X."/>
            <person name="Zhao Y."/>
        </authorList>
    </citation>
    <scope>NUCLEOTIDE SEQUENCE</scope>
</reference>
<dbReference type="Gene3D" id="3.90.1150.10">
    <property type="entry name" value="Aspartate Aminotransferase, domain 1"/>
    <property type="match status" value="1"/>
</dbReference>
<dbReference type="EMBL" id="CAJGYO010000002">
    <property type="protein sequence ID" value="CAD6212185.1"/>
    <property type="molecule type" value="Genomic_DNA"/>
</dbReference>
<accession>A0A811MQS6</accession>
<dbReference type="OrthoDB" id="1678695at2759"/>
<sequence length="208" mass="22975">MPTHLLRSLFLSSPVLVCSMAGPGGQPARRAASPSPALADPLRRRPCRRLAQVAKVHRNLFLDFKECQAPPAPILGVPEAFTADKNDPKLNLGAGAYRTEELQPYVLSVLNKLTFAGMPLWIYATVKLAFTAAHRQGLLDGIWTVVNYPYGNKYDDVKLPDKKPARFTLSIQLLVPEEIVICLGFGNNASVTSHTFLFPLIFRGMYQI</sequence>
<dbReference type="Proteomes" id="UP000604825">
    <property type="component" value="Unassembled WGS sequence"/>
</dbReference>
<organism evidence="2 3">
    <name type="scientific">Miscanthus lutarioriparius</name>
    <dbReference type="NCBI Taxonomy" id="422564"/>
    <lineage>
        <taxon>Eukaryota</taxon>
        <taxon>Viridiplantae</taxon>
        <taxon>Streptophyta</taxon>
        <taxon>Embryophyta</taxon>
        <taxon>Tracheophyta</taxon>
        <taxon>Spermatophyta</taxon>
        <taxon>Magnoliopsida</taxon>
        <taxon>Liliopsida</taxon>
        <taxon>Poales</taxon>
        <taxon>Poaceae</taxon>
        <taxon>PACMAD clade</taxon>
        <taxon>Panicoideae</taxon>
        <taxon>Andropogonodae</taxon>
        <taxon>Andropogoneae</taxon>
        <taxon>Saccharinae</taxon>
        <taxon>Miscanthus</taxon>
    </lineage>
</organism>